<keyword evidence="6" id="KW-1185">Reference proteome</keyword>
<protein>
    <recommendedName>
        <fullName evidence="4">Beta-hexosaminidase bacterial type N-terminal domain-containing protein</fullName>
    </recommendedName>
</protein>
<feature type="domain" description="Beta-hexosaminidase bacterial type N-terminal" evidence="4">
    <location>
        <begin position="24"/>
        <end position="111"/>
    </location>
</feature>
<evidence type="ECO:0000313" key="6">
    <source>
        <dbReference type="Proteomes" id="UP001548713"/>
    </source>
</evidence>
<organism evidence="5 6">
    <name type="scientific">Novosphingobium kalidii</name>
    <dbReference type="NCBI Taxonomy" id="3230299"/>
    <lineage>
        <taxon>Bacteria</taxon>
        <taxon>Pseudomonadati</taxon>
        <taxon>Pseudomonadota</taxon>
        <taxon>Alphaproteobacteria</taxon>
        <taxon>Sphingomonadales</taxon>
        <taxon>Sphingomonadaceae</taxon>
        <taxon>Novosphingobium</taxon>
    </lineage>
</organism>
<keyword evidence="1" id="KW-0378">Hydrolase</keyword>
<dbReference type="Pfam" id="PF02838">
    <property type="entry name" value="Glyco_hydro_20b"/>
    <property type="match status" value="1"/>
</dbReference>
<dbReference type="SUPFAM" id="SSF55545">
    <property type="entry name" value="beta-N-acetylhexosaminidase-like domain"/>
    <property type="match status" value="1"/>
</dbReference>
<feature type="chain" id="PRO_5046593021" description="Beta-hexosaminidase bacterial type N-terminal domain-containing protein" evidence="3">
    <location>
        <begin position="23"/>
        <end position="716"/>
    </location>
</feature>
<evidence type="ECO:0000313" key="5">
    <source>
        <dbReference type="EMBL" id="MET1753996.1"/>
    </source>
</evidence>
<keyword evidence="3" id="KW-0732">Signal</keyword>
<sequence>MKTLLAQALVLLVWGTVGTASAQTVHLQFDASQPQVSHAAARLRATLREKGLRIGAKPTKDDFVVALSVNARDLEPEAFRTTGGERSLAVEGGDGRGVIYGALSIAEQLRNGTAIGQVRPESAKPALAFRAIKFNLPWDSYRSSSALDLHYDTVRDLKYWEAFLDMMADNRFNALTLWNLHPFPYMIKSKNFPEASRFTDAEMAEWRNLYRGIFSMAKERGIETYVVNWNVVVSPEFAKAHQLKGANFYPNYKGEADTSEVVKRYTRESVTQMLNEYPDLTGFGFSFGEQMGGMTPRERQEWVDDTLIAGVRAANRPSKMIFRAPFSADLGQGGSTDLATEQLTRNAIDRLDGADDSVWMEIKFNWSHGHSTPELVKVHGGEMKDTYFNPVPRNYKVAWMVRNEDFYTLRWGVADFVREHLRQNAHQAYVGGYFVGSENYIPAKDYFTATSAAVNWRYAFERQWLFYKLWGRLLYDPATPDRVFEDEFVRRYGESAKPLLKAYGLASATQLKFATATDFSWDFTIYGEGMMVLGRGGMQPMSLDRLILQKPLLKTWLSVQDFVGKRLSGEAVLPGTMTPLALADDLEADNLRALRLLEGIDTSGNASLMYEVADVKAWASLGLYYADKLRAAVALQTYRMKGGENHKQAAIAHAERSLAHWDELIAITRPIYKDMPLTHYNPPNNGRTEDNLFHWALLRPAIARDVEVAKAAAAPK</sequence>
<evidence type="ECO:0000256" key="2">
    <source>
        <dbReference type="ARBA" id="ARBA00023295"/>
    </source>
</evidence>
<feature type="signal peptide" evidence="3">
    <location>
        <begin position="1"/>
        <end position="22"/>
    </location>
</feature>
<proteinExistence type="predicted"/>
<gene>
    <name evidence="5" type="ORF">ABVV53_00740</name>
</gene>
<reference evidence="5 6" key="1">
    <citation type="submission" date="2024-07" db="EMBL/GenBank/DDBJ databases">
        <title>Novosphingobium kalidii RD2P27.</title>
        <authorList>
            <person name="Sun J.-Q."/>
        </authorList>
    </citation>
    <scope>NUCLEOTIDE SEQUENCE [LARGE SCALE GENOMIC DNA]</scope>
    <source>
        <strain evidence="5 6">RD2P27</strain>
    </source>
</reference>
<dbReference type="RefSeq" id="WP_353982409.1">
    <property type="nucleotide sequence ID" value="NZ_JBEWLY010000002.1"/>
</dbReference>
<dbReference type="EMBL" id="JBEWLY010000002">
    <property type="protein sequence ID" value="MET1753996.1"/>
    <property type="molecule type" value="Genomic_DNA"/>
</dbReference>
<accession>A0ABV2CWL9</accession>
<dbReference type="InterPro" id="IPR015882">
    <property type="entry name" value="HEX_bac_N"/>
</dbReference>
<comment type="caution">
    <text evidence="5">The sequence shown here is derived from an EMBL/GenBank/DDBJ whole genome shotgun (WGS) entry which is preliminary data.</text>
</comment>
<evidence type="ECO:0000259" key="4">
    <source>
        <dbReference type="Pfam" id="PF02838"/>
    </source>
</evidence>
<name>A0ABV2CWL9_9SPHN</name>
<dbReference type="Proteomes" id="UP001548713">
    <property type="component" value="Unassembled WGS sequence"/>
</dbReference>
<keyword evidence="2" id="KW-0326">Glycosidase</keyword>
<evidence type="ECO:0000256" key="3">
    <source>
        <dbReference type="SAM" id="SignalP"/>
    </source>
</evidence>
<dbReference type="InterPro" id="IPR029018">
    <property type="entry name" value="Hex-like_dom2"/>
</dbReference>
<evidence type="ECO:0000256" key="1">
    <source>
        <dbReference type="ARBA" id="ARBA00022801"/>
    </source>
</evidence>
<dbReference type="Gene3D" id="3.30.379.10">
    <property type="entry name" value="Chitobiase/beta-hexosaminidase domain 2-like"/>
    <property type="match status" value="1"/>
</dbReference>